<sequence>MNTMELVYQLYNPSNTQITNAMKWYIPLLDRTDEAQIPSIESCNFSFMGNFRYPKLNILRNELISSGYTEKQANAQIKALSRLPEYKNHNQGGASGTKKGKKIRSH</sequence>
<proteinExistence type="predicted"/>
<organism evidence="2 3">
    <name type="scientific">candidate division WWE3 bacterium CG06_land_8_20_14_3_00_42_16</name>
    <dbReference type="NCBI Taxonomy" id="1975083"/>
    <lineage>
        <taxon>Bacteria</taxon>
        <taxon>Katanobacteria</taxon>
    </lineage>
</organism>
<dbReference type="Proteomes" id="UP000229916">
    <property type="component" value="Unassembled WGS sequence"/>
</dbReference>
<gene>
    <name evidence="2" type="ORF">COS81_03755</name>
</gene>
<name>A0A2M7AMM4_UNCKA</name>
<evidence type="ECO:0000256" key="1">
    <source>
        <dbReference type="SAM" id="MobiDB-lite"/>
    </source>
</evidence>
<comment type="caution">
    <text evidence="2">The sequence shown here is derived from an EMBL/GenBank/DDBJ whole genome shotgun (WGS) entry which is preliminary data.</text>
</comment>
<reference evidence="3" key="1">
    <citation type="submission" date="2017-09" db="EMBL/GenBank/DDBJ databases">
        <title>Depth-based differentiation of microbial function through sediment-hosted aquifers and enrichment of novel symbionts in the deep terrestrial subsurface.</title>
        <authorList>
            <person name="Probst A.J."/>
            <person name="Ladd B."/>
            <person name="Jarett J.K."/>
            <person name="Geller-Mcgrath D.E."/>
            <person name="Sieber C.M.K."/>
            <person name="Emerson J.B."/>
            <person name="Anantharaman K."/>
            <person name="Thomas B.C."/>
            <person name="Malmstrom R."/>
            <person name="Stieglmeier M."/>
            <person name="Klingl A."/>
            <person name="Woyke T."/>
            <person name="Ryan C.M."/>
            <person name="Banfield J.F."/>
        </authorList>
    </citation>
    <scope>NUCLEOTIDE SEQUENCE [LARGE SCALE GENOMIC DNA]</scope>
</reference>
<evidence type="ECO:0000313" key="2">
    <source>
        <dbReference type="EMBL" id="PIU68510.1"/>
    </source>
</evidence>
<feature type="region of interest" description="Disordered" evidence="1">
    <location>
        <begin position="81"/>
        <end position="106"/>
    </location>
</feature>
<dbReference type="EMBL" id="PEWD01000070">
    <property type="protein sequence ID" value="PIU68510.1"/>
    <property type="molecule type" value="Genomic_DNA"/>
</dbReference>
<protein>
    <submittedName>
        <fullName evidence="2">Uncharacterized protein</fullName>
    </submittedName>
</protein>
<dbReference type="AlphaFoldDB" id="A0A2M7AMM4"/>
<accession>A0A2M7AMM4</accession>
<evidence type="ECO:0000313" key="3">
    <source>
        <dbReference type="Proteomes" id="UP000229916"/>
    </source>
</evidence>